<dbReference type="Pfam" id="PF06904">
    <property type="entry name" value="Extensin-like_C"/>
    <property type="match status" value="1"/>
</dbReference>
<proteinExistence type="predicted"/>
<evidence type="ECO:0000259" key="1">
    <source>
        <dbReference type="Pfam" id="PF06904"/>
    </source>
</evidence>
<dbReference type="InterPro" id="IPR009683">
    <property type="entry name" value="Extensin-like_C"/>
</dbReference>
<evidence type="ECO:0000313" key="2">
    <source>
        <dbReference type="EMBL" id="WXB07887.1"/>
    </source>
</evidence>
<protein>
    <submittedName>
        <fullName evidence="2">Extensin family protein</fullName>
    </submittedName>
</protein>
<accession>A0ABZ2LGH0</accession>
<keyword evidence="3" id="KW-1185">Reference proteome</keyword>
<sequence>MQKLRWVGLVSAVLATLVAGEGDAKGDGPAKPAGFANADPADDMIVGPPVPRDDCEAALKAEGIRFSTARLGVQKRKTMTCGSEQVIVYHRSAAGIAYDPPAMLTCNMALALSRLDAVVQEEAKRAFGKRIVRIHQLGTFACREMKAYPGWVSEHSYANAIDLETFTLEDGKVISVLRHFDKADAPAKAEGRFLRQISQRAYDENLFSNVLTPFFDALHRNHFHIDLGRYRTDGTRG</sequence>
<name>A0ABZ2LGH0_9BACT</name>
<evidence type="ECO:0000313" key="3">
    <source>
        <dbReference type="Proteomes" id="UP001374803"/>
    </source>
</evidence>
<dbReference type="EMBL" id="CP089983">
    <property type="protein sequence ID" value="WXB07887.1"/>
    <property type="molecule type" value="Genomic_DNA"/>
</dbReference>
<feature type="domain" description="Extensin-like C-terminal" evidence="1">
    <location>
        <begin position="54"/>
        <end position="229"/>
    </location>
</feature>
<gene>
    <name evidence="2" type="ORF">LVJ94_11665</name>
</gene>
<organism evidence="2 3">
    <name type="scientific">Pendulispora rubella</name>
    <dbReference type="NCBI Taxonomy" id="2741070"/>
    <lineage>
        <taxon>Bacteria</taxon>
        <taxon>Pseudomonadati</taxon>
        <taxon>Myxococcota</taxon>
        <taxon>Myxococcia</taxon>
        <taxon>Myxococcales</taxon>
        <taxon>Sorangiineae</taxon>
        <taxon>Pendulisporaceae</taxon>
        <taxon>Pendulispora</taxon>
    </lineage>
</organism>
<dbReference type="RefSeq" id="WP_394837555.1">
    <property type="nucleotide sequence ID" value="NZ_CP089929.1"/>
</dbReference>
<dbReference type="Proteomes" id="UP001374803">
    <property type="component" value="Chromosome"/>
</dbReference>
<reference evidence="2" key="1">
    <citation type="submission" date="2021-12" db="EMBL/GenBank/DDBJ databases">
        <title>Discovery of the Pendulisporaceae a myxobacterial family with distinct sporulation behavior and unique specialized metabolism.</title>
        <authorList>
            <person name="Garcia R."/>
            <person name="Popoff A."/>
            <person name="Bader C.D."/>
            <person name="Loehr J."/>
            <person name="Walesch S."/>
            <person name="Walt C."/>
            <person name="Boldt J."/>
            <person name="Bunk B."/>
            <person name="Haeckl F.J.F.P.J."/>
            <person name="Gunesch A.P."/>
            <person name="Birkelbach J."/>
            <person name="Nuebel U."/>
            <person name="Pietschmann T."/>
            <person name="Bach T."/>
            <person name="Mueller R."/>
        </authorList>
    </citation>
    <scope>NUCLEOTIDE SEQUENCE</scope>
    <source>
        <strain evidence="2">MSr11367</strain>
    </source>
</reference>